<dbReference type="AlphaFoldDB" id="A0LD20"/>
<protein>
    <recommendedName>
        <fullName evidence="2">ABC-type transport auxiliary lipoprotein component domain-containing protein</fullName>
    </recommendedName>
</protein>
<keyword evidence="1" id="KW-0732">Signal</keyword>
<feature type="signal peptide" evidence="1">
    <location>
        <begin position="1"/>
        <end position="22"/>
    </location>
</feature>
<organism evidence="3 4">
    <name type="scientific">Magnetococcus marinus (strain ATCC BAA-1437 / JCM 17883 / MC-1)</name>
    <dbReference type="NCBI Taxonomy" id="156889"/>
    <lineage>
        <taxon>Bacteria</taxon>
        <taxon>Pseudomonadati</taxon>
        <taxon>Pseudomonadota</taxon>
        <taxon>Magnetococcia</taxon>
        <taxon>Magnetococcales</taxon>
        <taxon>Magnetococcaceae</taxon>
        <taxon>Magnetococcus</taxon>
    </lineage>
</organism>
<dbReference type="HOGENOM" id="CLU_1359045_0_0_5"/>
<dbReference type="eggNOG" id="COG3009">
    <property type="taxonomic scope" value="Bacteria"/>
</dbReference>
<reference evidence="4" key="1">
    <citation type="journal article" date="2009" name="Appl. Environ. Microbiol.">
        <title>Complete genome sequence of the chemolithoautotrophic marine magnetotactic coccus strain MC-1.</title>
        <authorList>
            <person name="Schubbe S."/>
            <person name="Williams T.J."/>
            <person name="Xie G."/>
            <person name="Kiss H.E."/>
            <person name="Brettin T.S."/>
            <person name="Martinez D."/>
            <person name="Ross C.A."/>
            <person name="Schuler D."/>
            <person name="Cox B.L."/>
            <person name="Nealson K.H."/>
            <person name="Bazylinski D.A."/>
        </authorList>
    </citation>
    <scope>NUCLEOTIDE SEQUENCE [LARGE SCALE GENOMIC DNA]</scope>
    <source>
        <strain evidence="4">ATCC BAA-1437 / JCM 17883 / MC-1</strain>
    </source>
</reference>
<evidence type="ECO:0000259" key="2">
    <source>
        <dbReference type="Pfam" id="PF03886"/>
    </source>
</evidence>
<dbReference type="SUPFAM" id="SSF159594">
    <property type="entry name" value="XCC0632-like"/>
    <property type="match status" value="1"/>
</dbReference>
<evidence type="ECO:0000313" key="4">
    <source>
        <dbReference type="Proteomes" id="UP000002586"/>
    </source>
</evidence>
<feature type="domain" description="ABC-type transport auxiliary lipoprotein component" evidence="2">
    <location>
        <begin position="47"/>
        <end position="190"/>
    </location>
</feature>
<accession>A0LD20</accession>
<proteinExistence type="predicted"/>
<dbReference type="Gene3D" id="3.40.50.10610">
    <property type="entry name" value="ABC-type transport auxiliary lipoprotein component"/>
    <property type="match status" value="1"/>
</dbReference>
<dbReference type="InterPro" id="IPR005586">
    <property type="entry name" value="ABC_trans_aux"/>
</dbReference>
<dbReference type="KEGG" id="mgm:Mmc1_3377"/>
<dbReference type="OrthoDB" id="7064073at2"/>
<evidence type="ECO:0000313" key="3">
    <source>
        <dbReference type="EMBL" id="ABK45863.1"/>
    </source>
</evidence>
<sequence precursor="true">MRILFGMIVLFVLSGCSTLASKTDVGGSHGGEGKLLLTSMVDGGVVPALDGVVVSLRPVEIPDYVDRSELVRRGGRGVIVTESPVWGESLNRGINRVTEINLAYLLGSARVVGDDSYRQFRGGFILKTQLFRLDAEGDFLVLEGRWHILRDRNQPPVLSRWYRHRESLEGDRSMGGQALAMSRALMAMNREQVRDIEGLLK</sequence>
<gene>
    <name evidence="3" type="ordered locus">Mmc1_3377</name>
</gene>
<reference evidence="3 4" key="2">
    <citation type="journal article" date="2012" name="Int. J. Syst. Evol. Microbiol.">
        <title>Magnetococcus marinus gen. nov., sp. nov., a marine, magnetotactic bacterium that represents a novel lineage (Magnetococcaceae fam. nov.; Magnetococcales ord. nov.) at the base of the Alphaproteobacteria.</title>
        <authorList>
            <person name="Bazylinski D.A."/>
            <person name="Williams T.J."/>
            <person name="Lefevre C.T."/>
            <person name="Berg R.J."/>
            <person name="Zhang C.L."/>
            <person name="Bowser S.S."/>
            <person name="Dean A.J."/>
            <person name="Beveridge T.J."/>
        </authorList>
    </citation>
    <scope>NUCLEOTIDE SEQUENCE [LARGE SCALE GENOMIC DNA]</scope>
    <source>
        <strain evidence="4">ATCC BAA-1437 / JCM 17883 / MC-1</strain>
    </source>
</reference>
<dbReference type="RefSeq" id="WP_011714922.1">
    <property type="nucleotide sequence ID" value="NC_008576.1"/>
</dbReference>
<dbReference type="Pfam" id="PF03886">
    <property type="entry name" value="ABC_trans_aux"/>
    <property type="match status" value="1"/>
</dbReference>
<keyword evidence="4" id="KW-1185">Reference proteome</keyword>
<dbReference type="PROSITE" id="PS51257">
    <property type="entry name" value="PROKAR_LIPOPROTEIN"/>
    <property type="match status" value="1"/>
</dbReference>
<evidence type="ECO:0000256" key="1">
    <source>
        <dbReference type="SAM" id="SignalP"/>
    </source>
</evidence>
<name>A0LD20_MAGMM</name>
<dbReference type="EMBL" id="CP000471">
    <property type="protein sequence ID" value="ABK45863.1"/>
    <property type="molecule type" value="Genomic_DNA"/>
</dbReference>
<dbReference type="STRING" id="156889.Mmc1_3377"/>
<dbReference type="Proteomes" id="UP000002586">
    <property type="component" value="Chromosome"/>
</dbReference>
<feature type="chain" id="PRO_5002626033" description="ABC-type transport auxiliary lipoprotein component domain-containing protein" evidence="1">
    <location>
        <begin position="23"/>
        <end position="201"/>
    </location>
</feature>